<dbReference type="NCBIfam" id="TIGR01636">
    <property type="entry name" value="phage_rinA"/>
    <property type="match status" value="1"/>
</dbReference>
<dbReference type="AlphaFoldDB" id="A0A926NBV1"/>
<gene>
    <name evidence="2" type="ORF">IC620_15410</name>
</gene>
<evidence type="ECO:0000256" key="1">
    <source>
        <dbReference type="SAM" id="MobiDB-lite"/>
    </source>
</evidence>
<dbReference type="InterPro" id="IPR006523">
    <property type="entry name" value="RinA"/>
</dbReference>
<evidence type="ECO:0000313" key="2">
    <source>
        <dbReference type="EMBL" id="MBD1373733.1"/>
    </source>
</evidence>
<reference evidence="2" key="1">
    <citation type="submission" date="2020-09" db="EMBL/GenBank/DDBJ databases">
        <title>A novel bacterium of genus Hazenella, isolated from South China Sea.</title>
        <authorList>
            <person name="Huang H."/>
            <person name="Mo K."/>
            <person name="Hu Y."/>
        </authorList>
    </citation>
    <scope>NUCLEOTIDE SEQUENCE</scope>
    <source>
        <strain evidence="2">IB182357</strain>
    </source>
</reference>
<accession>A0A926NBV1</accession>
<feature type="region of interest" description="Disordered" evidence="1">
    <location>
        <begin position="41"/>
        <end position="63"/>
    </location>
</feature>
<name>A0A926NBV1_9BACL</name>
<dbReference type="Proteomes" id="UP000661691">
    <property type="component" value="Unassembled WGS sequence"/>
</dbReference>
<keyword evidence="3" id="KW-1185">Reference proteome</keyword>
<dbReference type="RefSeq" id="WP_191142729.1">
    <property type="nucleotide sequence ID" value="NZ_JACXAH010000036.1"/>
</dbReference>
<proteinExistence type="predicted"/>
<sequence>MSALKQEKLKSGTFKHIESELEAYWDSVKELKRLKSNIIHATPHHDNSGGGRSNLPSDPTGSSTVTLLTHRKIVQLETIIRAIRTVHDQLEPEKRDLIQIKYWTHPQMLTWDGIAQKLNVSRRMALYWRDDIIRDIADQLGWS</sequence>
<feature type="compositionally biased region" description="Polar residues" evidence="1">
    <location>
        <begin position="54"/>
        <end position="63"/>
    </location>
</feature>
<protein>
    <submittedName>
        <fullName evidence="2">Transcriptional regulator</fullName>
    </submittedName>
</protein>
<dbReference type="EMBL" id="JACXAH010000036">
    <property type="protein sequence ID" value="MBD1373733.1"/>
    <property type="molecule type" value="Genomic_DNA"/>
</dbReference>
<organism evidence="2 3">
    <name type="scientific">Polycladospora coralii</name>
    <dbReference type="NCBI Taxonomy" id="2771432"/>
    <lineage>
        <taxon>Bacteria</taxon>
        <taxon>Bacillati</taxon>
        <taxon>Bacillota</taxon>
        <taxon>Bacilli</taxon>
        <taxon>Bacillales</taxon>
        <taxon>Thermoactinomycetaceae</taxon>
        <taxon>Polycladospora</taxon>
    </lineage>
</organism>
<comment type="caution">
    <text evidence="2">The sequence shown here is derived from an EMBL/GenBank/DDBJ whole genome shotgun (WGS) entry which is preliminary data.</text>
</comment>
<evidence type="ECO:0000313" key="3">
    <source>
        <dbReference type="Proteomes" id="UP000661691"/>
    </source>
</evidence>